<keyword evidence="1" id="KW-1133">Transmembrane helix</keyword>
<feature type="transmembrane region" description="Helical" evidence="1">
    <location>
        <begin position="12"/>
        <end position="30"/>
    </location>
</feature>
<dbReference type="Proteomes" id="UP000464178">
    <property type="component" value="Chromosome"/>
</dbReference>
<dbReference type="InterPro" id="IPR045584">
    <property type="entry name" value="Pilin-like"/>
</dbReference>
<dbReference type="Pfam" id="PF07596">
    <property type="entry name" value="SBP_bac_10"/>
    <property type="match status" value="1"/>
</dbReference>
<dbReference type="AlphaFoldDB" id="A0A6P2CZD2"/>
<evidence type="ECO:0000256" key="1">
    <source>
        <dbReference type="SAM" id="Phobius"/>
    </source>
</evidence>
<dbReference type="InterPro" id="IPR012902">
    <property type="entry name" value="N_methyl_site"/>
</dbReference>
<keyword evidence="1" id="KW-0472">Membrane</keyword>
<dbReference type="EMBL" id="LR593886">
    <property type="protein sequence ID" value="VTR93726.1"/>
    <property type="molecule type" value="Genomic_DNA"/>
</dbReference>
<evidence type="ECO:0000313" key="4">
    <source>
        <dbReference type="Proteomes" id="UP000464178"/>
    </source>
</evidence>
<keyword evidence="4" id="KW-1185">Reference proteome</keyword>
<dbReference type="RefSeq" id="WP_162673376.1">
    <property type="nucleotide sequence ID" value="NZ_LR593886.1"/>
</dbReference>
<dbReference type="PROSITE" id="PS00409">
    <property type="entry name" value="PROKAR_NTER_METHYL"/>
    <property type="match status" value="1"/>
</dbReference>
<protein>
    <recommendedName>
        <fullName evidence="2">DUF1559 domain-containing protein</fullName>
    </recommendedName>
</protein>
<dbReference type="KEGG" id="gms:SOIL9_39880"/>
<dbReference type="NCBIfam" id="TIGR02532">
    <property type="entry name" value="IV_pilin_GFxxxE"/>
    <property type="match status" value="1"/>
</dbReference>
<accession>A0A6P2CZD2</accession>
<dbReference type="PANTHER" id="PTHR30093:SF2">
    <property type="entry name" value="TYPE II SECRETION SYSTEM PROTEIN H"/>
    <property type="match status" value="1"/>
</dbReference>
<name>A0A6P2CZD2_9BACT</name>
<sequence>MRRRAGFTLIELLVVIAIIAILIGLLLPAVQKVREAAARMSCSNNLKQIGLAFHNHESALGYFPAMRTTGAAPGPTGVLNGWGLSLLPYLEQNQVYTGFNLNLPWYAGPQDSPASNNLTLSQTKLKVYRCPSAPERDGFAAPTPAVVALDTATTWPALPGTTNDLATANIRRTASSDYSALFGGGGYGLPLLDGSNTIVSATGIEYALQKQRKILEISDGTSNTILIAEMAGRPLHYVKGKAQNGSSVLGSGIASLTAAFADRKYCQPPWSDWGSGPSNAFSFFDGTGTEGRVTVGSVAACAVNCNNVTGIYAFHSGGANVVLADGSVQFLTESKAPFVVSRMLFANDGNPLGE</sequence>
<dbReference type="Pfam" id="PF07963">
    <property type="entry name" value="N_methyl"/>
    <property type="match status" value="1"/>
</dbReference>
<reference evidence="3 4" key="1">
    <citation type="submission" date="2019-05" db="EMBL/GenBank/DDBJ databases">
        <authorList>
            <consortium name="Science for Life Laboratories"/>
        </authorList>
    </citation>
    <scope>NUCLEOTIDE SEQUENCE [LARGE SCALE GENOMIC DNA]</scope>
    <source>
        <strain evidence="3">Soil9</strain>
    </source>
</reference>
<keyword evidence="1" id="KW-0812">Transmembrane</keyword>
<dbReference type="PANTHER" id="PTHR30093">
    <property type="entry name" value="GENERAL SECRETION PATHWAY PROTEIN G"/>
    <property type="match status" value="1"/>
</dbReference>
<dbReference type="Gene3D" id="3.30.700.10">
    <property type="entry name" value="Glycoprotein, Type 4 Pilin"/>
    <property type="match status" value="1"/>
</dbReference>
<proteinExistence type="predicted"/>
<evidence type="ECO:0000313" key="3">
    <source>
        <dbReference type="EMBL" id="VTR93726.1"/>
    </source>
</evidence>
<dbReference type="InterPro" id="IPR027558">
    <property type="entry name" value="Pre_pil_HX9DG_C"/>
</dbReference>
<dbReference type="SUPFAM" id="SSF54523">
    <property type="entry name" value="Pili subunits"/>
    <property type="match status" value="1"/>
</dbReference>
<feature type="domain" description="DUF1559" evidence="2">
    <location>
        <begin position="31"/>
        <end position="334"/>
    </location>
</feature>
<evidence type="ECO:0000259" key="2">
    <source>
        <dbReference type="Pfam" id="PF07596"/>
    </source>
</evidence>
<gene>
    <name evidence="3" type="ORF">SOIL9_39880</name>
</gene>
<organism evidence="3 4">
    <name type="scientific">Gemmata massiliana</name>
    <dbReference type="NCBI Taxonomy" id="1210884"/>
    <lineage>
        <taxon>Bacteria</taxon>
        <taxon>Pseudomonadati</taxon>
        <taxon>Planctomycetota</taxon>
        <taxon>Planctomycetia</taxon>
        <taxon>Gemmatales</taxon>
        <taxon>Gemmataceae</taxon>
        <taxon>Gemmata</taxon>
    </lineage>
</organism>
<dbReference type="NCBIfam" id="TIGR04294">
    <property type="entry name" value="pre_pil_HX9DG"/>
    <property type="match status" value="1"/>
</dbReference>
<dbReference type="InterPro" id="IPR011453">
    <property type="entry name" value="DUF1559"/>
</dbReference>